<dbReference type="SMART" id="SM00700">
    <property type="entry name" value="JHBP"/>
    <property type="match status" value="1"/>
</dbReference>
<accession>A0A4Y2Q3I6</accession>
<keyword evidence="1" id="KW-0732">Signal</keyword>
<feature type="non-terminal residue" evidence="2">
    <location>
        <position position="1"/>
    </location>
</feature>
<proteinExistence type="predicted"/>
<dbReference type="Gene3D" id="3.15.10.30">
    <property type="entry name" value="Haemolymph juvenile hormone binding protein"/>
    <property type="match status" value="1"/>
</dbReference>
<evidence type="ECO:0000313" key="3">
    <source>
        <dbReference type="Proteomes" id="UP000499080"/>
    </source>
</evidence>
<evidence type="ECO:0000256" key="1">
    <source>
        <dbReference type="SAM" id="SignalP"/>
    </source>
</evidence>
<name>A0A4Y2Q3I6_ARAVE</name>
<protein>
    <recommendedName>
        <fullName evidence="4">Circadian clock-controlled protein</fullName>
    </recommendedName>
</protein>
<sequence length="265" mass="29619">NLAMWVTRALVFCIAVLSIMDTKGEELAITGKEAEEYDEKLSEFIKEILENFREQMPEGILDIGIPPVDPLVIPDVNEDINDNIAKMVLRMRNLTITGISKFHIEELKADLEKGFANFSISLPELTAEGECFMNGKILGIFPLSSDGPFFIHVTEVKIAGYGDLNVTTGGETRLHMNDLRLSLTFGHLDLEFKSLLGGGKWTQVLVRLLTGLGPNLFQHFHKEAMAELNKALLILINKELDKGTLSELLDQIPMAPPKHVKIKFF</sequence>
<comment type="caution">
    <text evidence="2">The sequence shown here is derived from an EMBL/GenBank/DDBJ whole genome shotgun (WGS) entry which is preliminary data.</text>
</comment>
<evidence type="ECO:0000313" key="2">
    <source>
        <dbReference type="EMBL" id="GBN58715.1"/>
    </source>
</evidence>
<dbReference type="Proteomes" id="UP000499080">
    <property type="component" value="Unassembled WGS sequence"/>
</dbReference>
<dbReference type="PANTHER" id="PTHR11008">
    <property type="entry name" value="PROTEIN TAKEOUT-LIKE PROTEIN"/>
    <property type="match status" value="1"/>
</dbReference>
<dbReference type="PANTHER" id="PTHR11008:SF9">
    <property type="entry name" value="PROTEIN TAKEOUT-LIKE PROTEIN"/>
    <property type="match status" value="1"/>
</dbReference>
<dbReference type="InterPro" id="IPR038606">
    <property type="entry name" value="To_sf"/>
</dbReference>
<keyword evidence="3" id="KW-1185">Reference proteome</keyword>
<organism evidence="2 3">
    <name type="scientific">Araneus ventricosus</name>
    <name type="common">Orbweaver spider</name>
    <name type="synonym">Epeira ventricosa</name>
    <dbReference type="NCBI Taxonomy" id="182803"/>
    <lineage>
        <taxon>Eukaryota</taxon>
        <taxon>Metazoa</taxon>
        <taxon>Ecdysozoa</taxon>
        <taxon>Arthropoda</taxon>
        <taxon>Chelicerata</taxon>
        <taxon>Arachnida</taxon>
        <taxon>Araneae</taxon>
        <taxon>Araneomorphae</taxon>
        <taxon>Entelegynae</taxon>
        <taxon>Araneoidea</taxon>
        <taxon>Araneidae</taxon>
        <taxon>Araneus</taxon>
    </lineage>
</organism>
<dbReference type="InterPro" id="IPR010562">
    <property type="entry name" value="Haemolymph_juvenile_hormone-bd"/>
</dbReference>
<feature type="chain" id="PRO_5021472651" description="Circadian clock-controlled protein" evidence="1">
    <location>
        <begin position="25"/>
        <end position="265"/>
    </location>
</feature>
<feature type="signal peptide" evidence="1">
    <location>
        <begin position="1"/>
        <end position="24"/>
    </location>
</feature>
<gene>
    <name evidence="2" type="ORF">AVEN_83863_1</name>
</gene>
<reference evidence="2 3" key="1">
    <citation type="journal article" date="2019" name="Sci. Rep.">
        <title>Orb-weaving spider Araneus ventricosus genome elucidates the spidroin gene catalogue.</title>
        <authorList>
            <person name="Kono N."/>
            <person name="Nakamura H."/>
            <person name="Ohtoshi R."/>
            <person name="Moran D.A.P."/>
            <person name="Shinohara A."/>
            <person name="Yoshida Y."/>
            <person name="Fujiwara M."/>
            <person name="Mori M."/>
            <person name="Tomita M."/>
            <person name="Arakawa K."/>
        </authorList>
    </citation>
    <scope>NUCLEOTIDE SEQUENCE [LARGE SCALE GENOMIC DNA]</scope>
</reference>
<dbReference type="Pfam" id="PF06585">
    <property type="entry name" value="JHBP"/>
    <property type="match status" value="1"/>
</dbReference>
<dbReference type="EMBL" id="BGPR01012987">
    <property type="protein sequence ID" value="GBN58715.1"/>
    <property type="molecule type" value="Genomic_DNA"/>
</dbReference>
<evidence type="ECO:0008006" key="4">
    <source>
        <dbReference type="Google" id="ProtNLM"/>
    </source>
</evidence>
<dbReference type="AlphaFoldDB" id="A0A4Y2Q3I6"/>
<dbReference type="OrthoDB" id="6380971at2759"/>